<dbReference type="Gene3D" id="3.30.830.10">
    <property type="entry name" value="Metalloenzyme, LuxS/M16 peptidase-like"/>
    <property type="match status" value="1"/>
</dbReference>
<protein>
    <submittedName>
        <fullName evidence="1">DNA polymerase III subunit epsilon</fullName>
    </submittedName>
</protein>
<evidence type="ECO:0000313" key="1">
    <source>
        <dbReference type="WBParaSite" id="MCOS_0000342101-mRNA-1"/>
    </source>
</evidence>
<name>A0A0R3U930_MESCO</name>
<reference evidence="1" key="1">
    <citation type="submission" date="2017-02" db="UniProtKB">
        <authorList>
            <consortium name="WormBaseParasite"/>
        </authorList>
    </citation>
    <scope>IDENTIFICATION</scope>
</reference>
<dbReference type="WBParaSite" id="MCOS_0000342101-mRNA-1">
    <property type="protein sequence ID" value="MCOS_0000342101-mRNA-1"/>
    <property type="gene ID" value="MCOS_0000342101"/>
</dbReference>
<sequence>LDCPVSAGSRGLQAFLTGIDDEKRQAHRELLFSVDEAAVKKAAEQLKHQLEQSVALGRAVLGPKETSKWTKTNDWSLFDLLQQ</sequence>
<proteinExistence type="predicted"/>
<organism evidence="1">
    <name type="scientific">Mesocestoides corti</name>
    <name type="common">Flatworm</name>
    <dbReference type="NCBI Taxonomy" id="53468"/>
    <lineage>
        <taxon>Eukaryota</taxon>
        <taxon>Metazoa</taxon>
        <taxon>Spiralia</taxon>
        <taxon>Lophotrochozoa</taxon>
        <taxon>Platyhelminthes</taxon>
        <taxon>Cestoda</taxon>
        <taxon>Eucestoda</taxon>
        <taxon>Cyclophyllidea</taxon>
        <taxon>Mesocestoididae</taxon>
        <taxon>Mesocestoides</taxon>
    </lineage>
</organism>
<accession>A0A0R3U930</accession>
<dbReference type="AlphaFoldDB" id="A0A0R3U930"/>